<dbReference type="PANTHER" id="PTHR46535:SF1">
    <property type="entry name" value="NEDD4-BINDING PROTEIN 2"/>
    <property type="match status" value="1"/>
</dbReference>
<dbReference type="PANTHER" id="PTHR46535">
    <property type="entry name" value="NEDD4-BINDING PROTEIN 2"/>
    <property type="match status" value="1"/>
</dbReference>
<dbReference type="Gene3D" id="3.30.1370.110">
    <property type="match status" value="1"/>
</dbReference>
<dbReference type="GO" id="GO:0005634">
    <property type="term" value="C:nucleus"/>
    <property type="evidence" value="ECO:0007669"/>
    <property type="project" value="TreeGrafter"/>
</dbReference>
<keyword evidence="4" id="KW-1185">Reference proteome</keyword>
<feature type="compositionally biased region" description="Polar residues" evidence="1">
    <location>
        <begin position="80"/>
        <end position="106"/>
    </location>
</feature>
<dbReference type="InterPro" id="IPR036063">
    <property type="entry name" value="Smr_dom_sf"/>
</dbReference>
<dbReference type="AlphaFoldDB" id="A0A5N6KUN5"/>
<feature type="domain" description="Smr" evidence="2">
    <location>
        <begin position="449"/>
        <end position="518"/>
    </location>
</feature>
<accession>A0A5N6KUN5</accession>
<protein>
    <recommendedName>
        <fullName evidence="2">Smr domain-containing protein</fullName>
    </recommendedName>
</protein>
<dbReference type="InterPro" id="IPR002625">
    <property type="entry name" value="Smr_dom"/>
</dbReference>
<feature type="region of interest" description="Disordered" evidence="1">
    <location>
        <begin position="71"/>
        <end position="106"/>
    </location>
</feature>
<evidence type="ECO:0000313" key="3">
    <source>
        <dbReference type="EMBL" id="KAB8346104.1"/>
    </source>
</evidence>
<comment type="caution">
    <text evidence="3">The sequence shown here is derived from an EMBL/GenBank/DDBJ whole genome shotgun (WGS) entry which is preliminary data.</text>
</comment>
<evidence type="ECO:0000256" key="1">
    <source>
        <dbReference type="SAM" id="MobiDB-lite"/>
    </source>
</evidence>
<feature type="compositionally biased region" description="Basic residues" evidence="1">
    <location>
        <begin position="190"/>
        <end position="200"/>
    </location>
</feature>
<dbReference type="InterPro" id="IPR009060">
    <property type="entry name" value="UBA-like_sf"/>
</dbReference>
<reference evidence="3 4" key="1">
    <citation type="submission" date="2019-06" db="EMBL/GenBank/DDBJ databases">
        <title>A chromosomal-level reference genome of Carpinus fangiana (Coryloideae, Betulaceae).</title>
        <authorList>
            <person name="Yang X."/>
            <person name="Wang Z."/>
            <person name="Zhang L."/>
            <person name="Hao G."/>
            <person name="Liu J."/>
            <person name="Yang Y."/>
        </authorList>
    </citation>
    <scope>NUCLEOTIDE SEQUENCE [LARGE SCALE GENOMIC DNA]</scope>
    <source>
        <strain evidence="3">Cfa_2016G</strain>
        <tissue evidence="3">Leaf</tissue>
    </source>
</reference>
<dbReference type="GO" id="GO:0004519">
    <property type="term" value="F:endonuclease activity"/>
    <property type="evidence" value="ECO:0007669"/>
    <property type="project" value="TreeGrafter"/>
</dbReference>
<organism evidence="3 4">
    <name type="scientific">Carpinus fangiana</name>
    <dbReference type="NCBI Taxonomy" id="176857"/>
    <lineage>
        <taxon>Eukaryota</taxon>
        <taxon>Viridiplantae</taxon>
        <taxon>Streptophyta</taxon>
        <taxon>Embryophyta</taxon>
        <taxon>Tracheophyta</taxon>
        <taxon>Spermatophyta</taxon>
        <taxon>Magnoliopsida</taxon>
        <taxon>eudicotyledons</taxon>
        <taxon>Gunneridae</taxon>
        <taxon>Pentapetalae</taxon>
        <taxon>rosids</taxon>
        <taxon>fabids</taxon>
        <taxon>Fagales</taxon>
        <taxon>Betulaceae</taxon>
        <taxon>Carpinus</taxon>
    </lineage>
</organism>
<name>A0A5N6KUN5_9ROSI</name>
<feature type="region of interest" description="Disordered" evidence="1">
    <location>
        <begin position="190"/>
        <end position="223"/>
    </location>
</feature>
<dbReference type="InterPro" id="IPR058864">
    <property type="entry name" value="UBA_10"/>
</dbReference>
<feature type="compositionally biased region" description="Low complexity" evidence="1">
    <location>
        <begin position="210"/>
        <end position="223"/>
    </location>
</feature>
<dbReference type="Proteomes" id="UP000327013">
    <property type="component" value="Unassembled WGS sequence"/>
</dbReference>
<dbReference type="SUPFAM" id="SSF160443">
    <property type="entry name" value="SMR domain-like"/>
    <property type="match status" value="1"/>
</dbReference>
<dbReference type="SMART" id="SM01162">
    <property type="entry name" value="DUF1771"/>
    <property type="match status" value="1"/>
</dbReference>
<sequence length="539" mass="58325">MEEPLVLLEREYCPPLDVALVTAIAFDYDLSNAQGLRDARSLLEQLREDAGTEAEAFDASGTSGCGFTANVPGHDDGASSGLTSSNHGLPCTSPNPRSEAASPTSNGVAYGMFEESLPLEQQIQAMLEIFPSAKYVNVRHTLQKSQGNWDRAMDELLNLHFIEHSESDDSVSAKGIEAFSAAHIGFKTPKRLKRSKRRDRTHMGSDDFQSDSTPLPTSPATTTNVWSAGKKDVEFICTRIGLPYNMVASLYHYHNASLPETLTAILQENSTKLLSKASEDETVVQVNAVDLGHDFPTIDHHLIVSLIRVTYPSTAAAHELAKELVKKSQTTAKTHTNTGKLTIIPNYLPLNLDHDDAPWPPALGNSTLQSVPQHGRSGSATLASHYDTRQQRAFSQAAAAYRRGKSDHLMGAAAGYYSQIGRDFAAKRNEAVAGDADALVAANSSQHGIDLHGVRVVDAVRIARTKTEDWWRSRRGVMGFDGRIGEASGGESFKIITGQGRHSAGGVGKLGPAVGKMLFAEGWRCVVDDGMYTVLGKRK</sequence>
<gene>
    <name evidence="3" type="ORF">FH972_023152</name>
</gene>
<evidence type="ECO:0000313" key="4">
    <source>
        <dbReference type="Proteomes" id="UP000327013"/>
    </source>
</evidence>
<dbReference type="Pfam" id="PF26286">
    <property type="entry name" value="UBA_10"/>
    <property type="match status" value="1"/>
</dbReference>
<dbReference type="PROSITE" id="PS50828">
    <property type="entry name" value="SMR"/>
    <property type="match status" value="1"/>
</dbReference>
<evidence type="ECO:0000259" key="2">
    <source>
        <dbReference type="PROSITE" id="PS50828"/>
    </source>
</evidence>
<dbReference type="InterPro" id="IPR013899">
    <property type="entry name" value="DUF1771"/>
</dbReference>
<proteinExistence type="predicted"/>
<dbReference type="InterPro" id="IPR052772">
    <property type="entry name" value="Endo/PolyKinase_Domain-Protein"/>
</dbReference>
<dbReference type="OrthoDB" id="3231855at2759"/>
<dbReference type="SUPFAM" id="SSF46934">
    <property type="entry name" value="UBA-like"/>
    <property type="match status" value="1"/>
</dbReference>
<dbReference type="EMBL" id="VIBQ01000013">
    <property type="protein sequence ID" value="KAB8346104.1"/>
    <property type="molecule type" value="Genomic_DNA"/>
</dbReference>